<gene>
    <name evidence="1" type="ORF">E5347_05140</name>
</gene>
<comment type="caution">
    <text evidence="1">The sequence shown here is derived from an EMBL/GenBank/DDBJ whole genome shotgun (WGS) entry which is preliminary data.</text>
</comment>
<accession>A0A4S2DPW1</accession>
<sequence>MLTIRDKALEEKLKQLRKAIEIVGGNSLLSKLGSEEELAIFIINNALSDLSEDIEIQGKNYALNNLLKTKINYEKNYIKTKKIFLQKITYKINKYNTYLDSLIRKYKKTGGIEEYRAIKEEIEERYSMDINSFILSEIEINKDMIESYYGEYLNSKKEDFINSIISSLI</sequence>
<proteinExistence type="predicted"/>
<dbReference type="OrthoDB" id="1933534at2"/>
<name>A0A4S2DPW1_9CLOT</name>
<dbReference type="Proteomes" id="UP000306888">
    <property type="component" value="Unassembled WGS sequence"/>
</dbReference>
<dbReference type="RefSeq" id="WP_136005245.1">
    <property type="nucleotide sequence ID" value="NZ_SRYR01000001.1"/>
</dbReference>
<organism evidence="1 2">
    <name type="scientific">Clostridium sartagoforme</name>
    <dbReference type="NCBI Taxonomy" id="84031"/>
    <lineage>
        <taxon>Bacteria</taxon>
        <taxon>Bacillati</taxon>
        <taxon>Bacillota</taxon>
        <taxon>Clostridia</taxon>
        <taxon>Eubacteriales</taxon>
        <taxon>Clostridiaceae</taxon>
        <taxon>Clostridium</taxon>
    </lineage>
</organism>
<protein>
    <submittedName>
        <fullName evidence="1">Uncharacterized protein</fullName>
    </submittedName>
</protein>
<dbReference type="AlphaFoldDB" id="A0A4S2DPW1"/>
<evidence type="ECO:0000313" key="1">
    <source>
        <dbReference type="EMBL" id="TGY44205.1"/>
    </source>
</evidence>
<keyword evidence="2" id="KW-1185">Reference proteome</keyword>
<reference evidence="1 2" key="1">
    <citation type="submission" date="2019-04" db="EMBL/GenBank/DDBJ databases">
        <title>Microbes associate with the intestines of laboratory mice.</title>
        <authorList>
            <person name="Navarre W."/>
            <person name="Wong E."/>
            <person name="Huang K."/>
            <person name="Tropini C."/>
            <person name="Ng K."/>
            <person name="Yu B."/>
        </authorList>
    </citation>
    <scope>NUCLEOTIDE SEQUENCE [LARGE SCALE GENOMIC DNA]</scope>
    <source>
        <strain evidence="1 2">NM50_B9-20</strain>
    </source>
</reference>
<evidence type="ECO:0000313" key="2">
    <source>
        <dbReference type="Proteomes" id="UP000306888"/>
    </source>
</evidence>
<dbReference type="EMBL" id="SRYR01000001">
    <property type="protein sequence ID" value="TGY44205.1"/>
    <property type="molecule type" value="Genomic_DNA"/>
</dbReference>